<feature type="compositionally biased region" description="Acidic residues" evidence="3">
    <location>
        <begin position="135"/>
        <end position="149"/>
    </location>
</feature>
<dbReference type="Proteomes" id="UP000694421">
    <property type="component" value="Unplaced"/>
</dbReference>
<feature type="compositionally biased region" description="Acidic residues" evidence="3">
    <location>
        <begin position="187"/>
        <end position="201"/>
    </location>
</feature>
<evidence type="ECO:0000313" key="4">
    <source>
        <dbReference type="Ensembl" id="ENSSMRP00000020612.1"/>
    </source>
</evidence>
<feature type="compositionally biased region" description="Basic and acidic residues" evidence="3">
    <location>
        <begin position="47"/>
        <end position="62"/>
    </location>
</feature>
<dbReference type="OMA" id="GHYREWH"/>
<feature type="compositionally biased region" description="Acidic residues" evidence="3">
    <location>
        <begin position="94"/>
        <end position="104"/>
    </location>
</feature>
<evidence type="ECO:0000256" key="1">
    <source>
        <dbReference type="ARBA" id="ARBA00005472"/>
    </source>
</evidence>
<evidence type="ECO:0000256" key="3">
    <source>
        <dbReference type="SAM" id="MobiDB-lite"/>
    </source>
</evidence>
<dbReference type="PANTHER" id="PTHR12398">
    <property type="entry name" value="PROTEIN PHOSPHATASE INHIBITOR"/>
    <property type="match status" value="1"/>
</dbReference>
<dbReference type="GeneTree" id="ENSGT00390000004757"/>
<feature type="compositionally biased region" description="Polar residues" evidence="3">
    <location>
        <begin position="1"/>
        <end position="10"/>
    </location>
</feature>
<dbReference type="Pfam" id="PF04979">
    <property type="entry name" value="IPP-2"/>
    <property type="match status" value="1"/>
</dbReference>
<reference evidence="4" key="1">
    <citation type="submission" date="2025-08" db="UniProtKB">
        <authorList>
            <consortium name="Ensembl"/>
        </authorList>
    </citation>
    <scope>IDENTIFICATION</scope>
</reference>
<reference evidence="4" key="2">
    <citation type="submission" date="2025-09" db="UniProtKB">
        <authorList>
            <consortium name="Ensembl"/>
        </authorList>
    </citation>
    <scope>IDENTIFICATION</scope>
</reference>
<dbReference type="PANTHER" id="PTHR12398:SF20">
    <property type="entry name" value="PROTEIN PHOSPHATASE 1 REGULATORY INHIBITOR SUBUNIT 2"/>
    <property type="match status" value="1"/>
</dbReference>
<organism evidence="4 5">
    <name type="scientific">Salvator merianae</name>
    <name type="common">Argentine black and white tegu</name>
    <name type="synonym">Tupinambis merianae</name>
    <dbReference type="NCBI Taxonomy" id="96440"/>
    <lineage>
        <taxon>Eukaryota</taxon>
        <taxon>Metazoa</taxon>
        <taxon>Chordata</taxon>
        <taxon>Craniata</taxon>
        <taxon>Vertebrata</taxon>
        <taxon>Euteleostomi</taxon>
        <taxon>Lepidosauria</taxon>
        <taxon>Squamata</taxon>
        <taxon>Bifurcata</taxon>
        <taxon>Unidentata</taxon>
        <taxon>Episquamata</taxon>
        <taxon>Laterata</taxon>
        <taxon>Teiioidea</taxon>
        <taxon>Teiidae</taxon>
        <taxon>Salvator</taxon>
    </lineage>
</organism>
<sequence>MEPKSSSSSGRPMKGILKNRSSAGSEAGLAAASSASTRASAEPQRSGTDEHGGRKKSQKWDEMNILATYHPPGKDYGLMKIDEPSTPYHRMGREDEDGGSDTEGNEPLTADELSQKLAAAAEGKGPKIFARREESSEEEDSDEAELSPEELEKKKQFEMKRKMHYNEAQNIKLARQLIAKELHGEAVNEDEDDEDDEEMQDTADPGKTSPELAPDPSDPLESIAHGLEEVCSGL</sequence>
<protein>
    <recommendedName>
        <fullName evidence="6">Protein phosphatase inhibitor 2</fullName>
    </recommendedName>
</protein>
<dbReference type="GO" id="GO:0004864">
    <property type="term" value="F:protein phosphatase inhibitor activity"/>
    <property type="evidence" value="ECO:0007669"/>
    <property type="project" value="UniProtKB-KW"/>
</dbReference>
<evidence type="ECO:0008006" key="6">
    <source>
        <dbReference type="Google" id="ProtNLM"/>
    </source>
</evidence>
<feature type="compositionally biased region" description="Low complexity" evidence="3">
    <location>
        <begin position="20"/>
        <end position="42"/>
    </location>
</feature>
<comment type="similarity">
    <text evidence="1">Belongs to the protein phosphatase inhibitor 2 family.</text>
</comment>
<feature type="region of interest" description="Disordered" evidence="3">
    <location>
        <begin position="182"/>
        <end position="221"/>
    </location>
</feature>
<dbReference type="GO" id="GO:0009966">
    <property type="term" value="P:regulation of signal transduction"/>
    <property type="evidence" value="ECO:0007669"/>
    <property type="project" value="InterPro"/>
</dbReference>
<evidence type="ECO:0000256" key="2">
    <source>
        <dbReference type="ARBA" id="ARBA00023272"/>
    </source>
</evidence>
<evidence type="ECO:0000313" key="5">
    <source>
        <dbReference type="Proteomes" id="UP000694421"/>
    </source>
</evidence>
<feature type="region of interest" description="Disordered" evidence="3">
    <location>
        <begin position="1"/>
        <end position="155"/>
    </location>
</feature>
<accession>A0A8D0CEW1</accession>
<name>A0A8D0CEW1_SALMN</name>
<keyword evidence="2" id="KW-0650">Protein phosphatase inhibitor</keyword>
<dbReference type="InterPro" id="IPR007062">
    <property type="entry name" value="PPI-2"/>
</dbReference>
<dbReference type="Gene3D" id="6.10.250.1050">
    <property type="match status" value="2"/>
</dbReference>
<proteinExistence type="inferred from homology"/>
<dbReference type="Ensembl" id="ENSSMRT00000024152.1">
    <property type="protein sequence ID" value="ENSSMRP00000020612.1"/>
    <property type="gene ID" value="ENSSMRG00000016038.1"/>
</dbReference>
<dbReference type="AlphaFoldDB" id="A0A8D0CEW1"/>
<keyword evidence="5" id="KW-1185">Reference proteome</keyword>